<feature type="compositionally biased region" description="Polar residues" evidence="2">
    <location>
        <begin position="365"/>
        <end position="390"/>
    </location>
</feature>
<accession>A0A420XVN6</accession>
<protein>
    <recommendedName>
        <fullName evidence="3">CCHC-type domain-containing protein</fullName>
    </recommendedName>
</protein>
<reference evidence="4 5" key="1">
    <citation type="submission" date="2018-08" db="EMBL/GenBank/DDBJ databases">
        <title>Draft genome of the lignicolous fungus Coniochaeta pulveracea.</title>
        <authorList>
            <person name="Borstlap C.J."/>
            <person name="De Witt R.N."/>
            <person name="Botha A."/>
            <person name="Volschenk H."/>
        </authorList>
    </citation>
    <scope>NUCLEOTIDE SEQUENCE [LARGE SCALE GENOMIC DNA]</scope>
    <source>
        <strain evidence="4 5">CAB683</strain>
    </source>
</reference>
<keyword evidence="5" id="KW-1185">Reference proteome</keyword>
<keyword evidence="1" id="KW-0863">Zinc-finger</keyword>
<dbReference type="GO" id="GO:0008270">
    <property type="term" value="F:zinc ion binding"/>
    <property type="evidence" value="ECO:0007669"/>
    <property type="project" value="UniProtKB-KW"/>
</dbReference>
<dbReference type="PROSITE" id="PS50158">
    <property type="entry name" value="ZF_CCHC"/>
    <property type="match status" value="1"/>
</dbReference>
<proteinExistence type="predicted"/>
<dbReference type="GO" id="GO:0003676">
    <property type="term" value="F:nucleic acid binding"/>
    <property type="evidence" value="ECO:0007669"/>
    <property type="project" value="InterPro"/>
</dbReference>
<evidence type="ECO:0000313" key="5">
    <source>
        <dbReference type="Proteomes" id="UP000275385"/>
    </source>
</evidence>
<feature type="domain" description="CCHC-type" evidence="3">
    <location>
        <begin position="405"/>
        <end position="418"/>
    </location>
</feature>
<keyword evidence="1" id="KW-0862">Zinc</keyword>
<feature type="region of interest" description="Disordered" evidence="2">
    <location>
        <begin position="362"/>
        <end position="410"/>
    </location>
</feature>
<sequence>MSNTSTSTVCSPISEQGFVSRISGRPIHPAAPGRVLDQGNFPAMTRTIVDIWGEVPEGPWDASTGSPFLSQQGTPASEDTVDRNAVAVEAETLLPPSPRDLFGAETIDPPTNTHAPHATHATPPRRQSLHRQLLNQQQRLASLQTSAMAGSRSSTAASAAAESIKPLPTITMSTLTGAPKLANRADYHNWQKFMWLTLLNLGCRYLMPDGAYDTRSKVPAALLDIWEQNQQQATLLMTYSFSNELTVAFTKEDTVSKVFARAKADFLDEGVSSLQKIYKDWETLSLSDDGVRALAMKIVAIQERFIAVGPQHAAPNSHLMLKLISCLDDRFNAWRATFWQNNAKSKTVPDFETVQGLLEAEEAGVSTSSTNSPTAFLANNNRKRSSTNTPLDRGQRQGGRPPKFCKTCSKSGHITEDCWETRPDLRKEYHLRKLRQLQEQPAPSPSAAAMLAIPGRHEMQL</sequence>
<evidence type="ECO:0000256" key="2">
    <source>
        <dbReference type="SAM" id="MobiDB-lite"/>
    </source>
</evidence>
<organism evidence="4 5">
    <name type="scientific">Coniochaeta pulveracea</name>
    <dbReference type="NCBI Taxonomy" id="177199"/>
    <lineage>
        <taxon>Eukaryota</taxon>
        <taxon>Fungi</taxon>
        <taxon>Dikarya</taxon>
        <taxon>Ascomycota</taxon>
        <taxon>Pezizomycotina</taxon>
        <taxon>Sordariomycetes</taxon>
        <taxon>Sordariomycetidae</taxon>
        <taxon>Coniochaetales</taxon>
        <taxon>Coniochaetaceae</taxon>
        <taxon>Coniochaeta</taxon>
    </lineage>
</organism>
<name>A0A420XVN6_9PEZI</name>
<dbReference type="EMBL" id="QVQW01000184">
    <property type="protein sequence ID" value="RKU39705.1"/>
    <property type="molecule type" value="Genomic_DNA"/>
</dbReference>
<evidence type="ECO:0000256" key="1">
    <source>
        <dbReference type="PROSITE-ProRule" id="PRU00047"/>
    </source>
</evidence>
<evidence type="ECO:0000313" key="4">
    <source>
        <dbReference type="EMBL" id="RKU39705.1"/>
    </source>
</evidence>
<keyword evidence="1" id="KW-0479">Metal-binding</keyword>
<dbReference type="InterPro" id="IPR001878">
    <property type="entry name" value="Znf_CCHC"/>
</dbReference>
<gene>
    <name evidence="4" type="ORF">DL546_000212</name>
</gene>
<evidence type="ECO:0000259" key="3">
    <source>
        <dbReference type="PROSITE" id="PS50158"/>
    </source>
</evidence>
<comment type="caution">
    <text evidence="4">The sequence shown here is derived from an EMBL/GenBank/DDBJ whole genome shotgun (WGS) entry which is preliminary data.</text>
</comment>
<dbReference type="AlphaFoldDB" id="A0A420XVN6"/>
<dbReference type="Proteomes" id="UP000275385">
    <property type="component" value="Unassembled WGS sequence"/>
</dbReference>